<feature type="domain" description="PAC" evidence="12">
    <location>
        <begin position="423"/>
        <end position="475"/>
    </location>
</feature>
<feature type="transmembrane region" description="Helical" evidence="9">
    <location>
        <begin position="122"/>
        <end position="140"/>
    </location>
</feature>
<reference evidence="13 14" key="1">
    <citation type="journal article" date="2010" name="Stand. Genomic Sci.">
        <title>Complete genome sequence of Desulfarculus baarsii type strain (2st14).</title>
        <authorList>
            <person name="Sun H."/>
            <person name="Spring S."/>
            <person name="Lapidus A."/>
            <person name="Davenport K."/>
            <person name="Del Rio T.G."/>
            <person name="Tice H."/>
            <person name="Nolan M."/>
            <person name="Copeland A."/>
            <person name="Cheng J.F."/>
            <person name="Lucas S."/>
            <person name="Tapia R."/>
            <person name="Goodwin L."/>
            <person name="Pitluck S."/>
            <person name="Ivanova N."/>
            <person name="Pagani I."/>
            <person name="Mavromatis K."/>
            <person name="Ovchinnikova G."/>
            <person name="Pati A."/>
            <person name="Chen A."/>
            <person name="Palaniappan K."/>
            <person name="Hauser L."/>
            <person name="Chang Y.J."/>
            <person name="Jeffries C.D."/>
            <person name="Detter J.C."/>
            <person name="Han C."/>
            <person name="Rohde M."/>
            <person name="Brambilla E."/>
            <person name="Goker M."/>
            <person name="Woyke T."/>
            <person name="Bristow J."/>
            <person name="Eisen J.A."/>
            <person name="Markowitz V."/>
            <person name="Hugenholtz P."/>
            <person name="Kyrpides N.C."/>
            <person name="Klenk H.P."/>
            <person name="Land M."/>
        </authorList>
    </citation>
    <scope>NUCLEOTIDE SEQUENCE [LARGE SCALE GENOMIC DNA]</scope>
    <source>
        <strain evidence="14">ATCC 33931 / DSM 2075 / LMG 7858 / VKM B-1802 / 2st14</strain>
    </source>
</reference>
<evidence type="ECO:0000256" key="1">
    <source>
        <dbReference type="ARBA" id="ARBA00000085"/>
    </source>
</evidence>
<dbReference type="KEGG" id="dbr:Deba_0402"/>
<dbReference type="eggNOG" id="COG5000">
    <property type="taxonomic scope" value="Bacteria"/>
</dbReference>
<dbReference type="InterPro" id="IPR001610">
    <property type="entry name" value="PAC"/>
</dbReference>
<keyword evidence="9" id="KW-0472">Membrane</keyword>
<protein>
    <recommendedName>
        <fullName evidence="2">histidine kinase</fullName>
        <ecNumber evidence="2">2.7.13.3</ecNumber>
    </recommendedName>
</protein>
<proteinExistence type="predicted"/>
<dbReference type="InterPro" id="IPR036890">
    <property type="entry name" value="HATPase_C_sf"/>
</dbReference>
<feature type="domain" description="Histidine kinase" evidence="10">
    <location>
        <begin position="614"/>
        <end position="808"/>
    </location>
</feature>
<evidence type="ECO:0000256" key="9">
    <source>
        <dbReference type="SAM" id="Phobius"/>
    </source>
</evidence>
<dbReference type="Proteomes" id="UP000009047">
    <property type="component" value="Chromosome"/>
</dbReference>
<evidence type="ECO:0000256" key="8">
    <source>
        <dbReference type="ARBA" id="ARBA00023026"/>
    </source>
</evidence>
<dbReference type="EMBL" id="CP002085">
    <property type="protein sequence ID" value="ADK83777.1"/>
    <property type="molecule type" value="Genomic_DNA"/>
</dbReference>
<evidence type="ECO:0000256" key="6">
    <source>
        <dbReference type="ARBA" id="ARBA00022777"/>
    </source>
</evidence>
<dbReference type="InterPro" id="IPR013767">
    <property type="entry name" value="PAS_fold"/>
</dbReference>
<dbReference type="InterPro" id="IPR013655">
    <property type="entry name" value="PAS_fold_3"/>
</dbReference>
<accession>E1QDZ1</accession>
<dbReference type="SMART" id="SM00387">
    <property type="entry name" value="HATPase_c"/>
    <property type="match status" value="1"/>
</dbReference>
<evidence type="ECO:0000256" key="2">
    <source>
        <dbReference type="ARBA" id="ARBA00012438"/>
    </source>
</evidence>
<feature type="transmembrane region" description="Helical" evidence="9">
    <location>
        <begin position="94"/>
        <end position="110"/>
    </location>
</feature>
<dbReference type="Gene3D" id="3.30.565.10">
    <property type="entry name" value="Histidine kinase-like ATPase, C-terminal domain"/>
    <property type="match status" value="1"/>
</dbReference>
<dbReference type="GO" id="GO:0005524">
    <property type="term" value="F:ATP binding"/>
    <property type="evidence" value="ECO:0007669"/>
    <property type="project" value="UniProtKB-KW"/>
</dbReference>
<evidence type="ECO:0000259" key="11">
    <source>
        <dbReference type="PROSITE" id="PS50112"/>
    </source>
</evidence>
<dbReference type="InterPro" id="IPR000014">
    <property type="entry name" value="PAS"/>
</dbReference>
<dbReference type="STRING" id="644282.Deba_0402"/>
<dbReference type="SMART" id="SM00086">
    <property type="entry name" value="PAC"/>
    <property type="match status" value="3"/>
</dbReference>
<feature type="transmembrane region" description="Helical" evidence="9">
    <location>
        <begin position="6"/>
        <end position="27"/>
    </location>
</feature>
<dbReference type="SUPFAM" id="SSF55874">
    <property type="entry name" value="ATPase domain of HSP90 chaperone/DNA topoisomerase II/histidine kinase"/>
    <property type="match status" value="1"/>
</dbReference>
<dbReference type="Pfam" id="PF08447">
    <property type="entry name" value="PAS_3"/>
    <property type="match status" value="1"/>
</dbReference>
<evidence type="ECO:0000259" key="10">
    <source>
        <dbReference type="PROSITE" id="PS50109"/>
    </source>
</evidence>
<keyword evidence="6 13" id="KW-0418">Kinase</keyword>
<dbReference type="InterPro" id="IPR000700">
    <property type="entry name" value="PAS-assoc_C"/>
</dbReference>
<dbReference type="Gene3D" id="3.30.450.20">
    <property type="entry name" value="PAS domain"/>
    <property type="match status" value="3"/>
</dbReference>
<organism evidence="13 14">
    <name type="scientific">Desulfarculus baarsii (strain ATCC 33931 / DSM 2075 / LMG 7858 / VKM B-1802 / 2st14)</name>
    <dbReference type="NCBI Taxonomy" id="644282"/>
    <lineage>
        <taxon>Bacteria</taxon>
        <taxon>Pseudomonadati</taxon>
        <taxon>Thermodesulfobacteriota</taxon>
        <taxon>Desulfarculia</taxon>
        <taxon>Desulfarculales</taxon>
        <taxon>Desulfarculaceae</taxon>
        <taxon>Desulfarculus</taxon>
    </lineage>
</organism>
<dbReference type="SMART" id="SM00091">
    <property type="entry name" value="PAS"/>
    <property type="match status" value="3"/>
</dbReference>
<dbReference type="eggNOG" id="COG2202">
    <property type="taxonomic scope" value="Bacteria"/>
</dbReference>
<dbReference type="GO" id="GO:0006355">
    <property type="term" value="P:regulation of DNA-templated transcription"/>
    <property type="evidence" value="ECO:0007669"/>
    <property type="project" value="InterPro"/>
</dbReference>
<dbReference type="InterPro" id="IPR035965">
    <property type="entry name" value="PAS-like_dom_sf"/>
</dbReference>
<dbReference type="AlphaFoldDB" id="E1QDZ1"/>
<sequence>MDWTAPRLVAGLAVIIVLFAAHLHLWALHRRAHLALWTAAWGLALARYGLLALLPDSLDVETSPAFVAYIVTFAAVCLLLTAGNYLLVGRRPPWRLAALVAAAYLWVLATKPLGLAFEWRTLPPYLSLGLVLFLGGRVLIMARELDRLTRWSAGLALFAAAVALALFAPWVMGNPWFAQWGWVSSGLLMSWVGVSLLMLHFQQQNNLLRRAETDLAQTAGLYRSLADTMAEGMLVFDHDEVITYVNPRLCQIFGRAPQAMLGGHVEALFGPANMDERSWQAFTALREGRGRDAKPLEIERFARDDGVGLGLRILAGALRDGTGRFRGMVLLVSDVTARLRLDGELAQNRALLQSILEAMDDAVYSVAVADAQSVHFNKAAERLLGFEPGRPAHNAQRPILAIHPDDRHLAQAKLRRLAENGGGQWEYRVVRPDGQTRWVRDRARLARDAQGRPLRAVSVLVDITERLEDQRQIEERRHFFQALYEQSMNPIVILDDQRRVIEANPAAQQYFGYGPDEIVGLSTAVAHLDQAMFADFAREAHAQVAASGAWRGEWPLRARDGRLLHVEMAVSVLEQDEQGRPKTLMAIMHDTTQRKLYEQKINAALEEKEVLLREIHHRVKNNMQVIQSLIWMQASQLDDDGLRRLFSEVERRISAMALIHETLYQSDNLAHLDLQQYIQLLCQGLTGLFEGPAAHIAWDIDCQAIRLDLDKAVSVGLVLNELVTNALKHAFDQRGGTVAISAGQGVDGRIAIRVADDGRGLPPGQDGAGGRSLGLFLVRGLVQRQLKGELEITTGPGVEFVIRFAAGQAQEQP</sequence>
<dbReference type="eggNOG" id="COG3920">
    <property type="taxonomic scope" value="Bacteria"/>
</dbReference>
<dbReference type="RefSeq" id="WP_013257233.1">
    <property type="nucleotide sequence ID" value="NC_014365.1"/>
</dbReference>
<dbReference type="OrthoDB" id="5342108at2"/>
<evidence type="ECO:0000313" key="14">
    <source>
        <dbReference type="Proteomes" id="UP000009047"/>
    </source>
</evidence>
<feature type="domain" description="PAC" evidence="12">
    <location>
        <begin position="294"/>
        <end position="347"/>
    </location>
</feature>
<feature type="transmembrane region" description="Helical" evidence="9">
    <location>
        <begin position="66"/>
        <end position="87"/>
    </location>
</feature>
<dbReference type="SUPFAM" id="SSF55785">
    <property type="entry name" value="PYP-like sensor domain (PAS domain)"/>
    <property type="match status" value="3"/>
</dbReference>
<feature type="transmembrane region" description="Helical" evidence="9">
    <location>
        <begin position="34"/>
        <end position="54"/>
    </location>
</feature>
<keyword evidence="9" id="KW-0812">Transmembrane</keyword>
<dbReference type="CDD" id="cd00130">
    <property type="entry name" value="PAS"/>
    <property type="match status" value="3"/>
</dbReference>
<evidence type="ECO:0000259" key="12">
    <source>
        <dbReference type="PROSITE" id="PS50113"/>
    </source>
</evidence>
<dbReference type="EC" id="2.7.13.3" evidence="2"/>
<dbReference type="Pfam" id="PF07568">
    <property type="entry name" value="HisKA_2"/>
    <property type="match status" value="1"/>
</dbReference>
<dbReference type="InterPro" id="IPR005467">
    <property type="entry name" value="His_kinase_dom"/>
</dbReference>
<evidence type="ECO:0000313" key="13">
    <source>
        <dbReference type="EMBL" id="ADK83777.1"/>
    </source>
</evidence>
<dbReference type="PROSITE" id="PS50109">
    <property type="entry name" value="HIS_KIN"/>
    <property type="match status" value="1"/>
</dbReference>
<feature type="domain" description="PAS" evidence="11">
    <location>
        <begin position="218"/>
        <end position="288"/>
    </location>
</feature>
<dbReference type="Pfam" id="PF02518">
    <property type="entry name" value="HATPase_c"/>
    <property type="match status" value="1"/>
</dbReference>
<keyword evidence="5" id="KW-0547">Nucleotide-binding</keyword>
<feature type="transmembrane region" description="Helical" evidence="9">
    <location>
        <begin position="152"/>
        <end position="171"/>
    </location>
</feature>
<feature type="domain" description="PAS" evidence="11">
    <location>
        <begin position="476"/>
        <end position="520"/>
    </location>
</feature>
<keyword evidence="4" id="KW-0808">Transferase</keyword>
<keyword evidence="14" id="KW-1185">Reference proteome</keyword>
<dbReference type="PANTHER" id="PTHR41523">
    <property type="entry name" value="TWO-COMPONENT SYSTEM SENSOR PROTEIN"/>
    <property type="match status" value="1"/>
</dbReference>
<dbReference type="PROSITE" id="PS50112">
    <property type="entry name" value="PAS"/>
    <property type="match status" value="3"/>
</dbReference>
<name>E1QDZ1_DESB2</name>
<keyword evidence="8" id="KW-0843">Virulence</keyword>
<evidence type="ECO:0000256" key="3">
    <source>
        <dbReference type="ARBA" id="ARBA00022553"/>
    </source>
</evidence>
<dbReference type="InterPro" id="IPR003594">
    <property type="entry name" value="HATPase_dom"/>
</dbReference>
<comment type="catalytic activity">
    <reaction evidence="1">
        <text>ATP + protein L-histidine = ADP + protein N-phospho-L-histidine.</text>
        <dbReference type="EC" id="2.7.13.3"/>
    </reaction>
</comment>
<dbReference type="NCBIfam" id="TIGR00229">
    <property type="entry name" value="sensory_box"/>
    <property type="match status" value="3"/>
</dbReference>
<dbReference type="GO" id="GO:0004673">
    <property type="term" value="F:protein histidine kinase activity"/>
    <property type="evidence" value="ECO:0007669"/>
    <property type="project" value="UniProtKB-EC"/>
</dbReference>
<evidence type="ECO:0000256" key="7">
    <source>
        <dbReference type="ARBA" id="ARBA00022840"/>
    </source>
</evidence>
<keyword evidence="9" id="KW-1133">Transmembrane helix</keyword>
<dbReference type="HOGENOM" id="CLU_347070_0_0_7"/>
<feature type="domain" description="PAS" evidence="11">
    <location>
        <begin position="348"/>
        <end position="421"/>
    </location>
</feature>
<gene>
    <name evidence="13" type="ordered locus">Deba_0402</name>
</gene>
<dbReference type="InterPro" id="IPR011495">
    <property type="entry name" value="Sig_transdc_His_kin_sub2_dim/P"/>
</dbReference>
<evidence type="ECO:0000256" key="5">
    <source>
        <dbReference type="ARBA" id="ARBA00022741"/>
    </source>
</evidence>
<dbReference type="Pfam" id="PF00989">
    <property type="entry name" value="PAS"/>
    <property type="match status" value="2"/>
</dbReference>
<dbReference type="PROSITE" id="PS50113">
    <property type="entry name" value="PAC"/>
    <property type="match status" value="3"/>
</dbReference>
<keyword evidence="7" id="KW-0067">ATP-binding</keyword>
<keyword evidence="3" id="KW-0597">Phosphoprotein</keyword>
<feature type="domain" description="PAC" evidence="12">
    <location>
        <begin position="550"/>
        <end position="603"/>
    </location>
</feature>
<evidence type="ECO:0000256" key="4">
    <source>
        <dbReference type="ARBA" id="ARBA00022679"/>
    </source>
</evidence>
<dbReference type="PANTHER" id="PTHR41523:SF8">
    <property type="entry name" value="ETHYLENE RESPONSE SENSOR PROTEIN"/>
    <property type="match status" value="1"/>
</dbReference>